<keyword evidence="2" id="KW-1185">Reference proteome</keyword>
<gene>
    <name evidence="1" type="ORF">H7U32_06665</name>
</gene>
<dbReference type="Proteomes" id="UP000718821">
    <property type="component" value="Unassembled WGS sequence"/>
</dbReference>
<accession>A0A938WY17</accession>
<protein>
    <submittedName>
        <fullName evidence="1">Uncharacterized protein</fullName>
    </submittedName>
</protein>
<reference evidence="1" key="1">
    <citation type="submission" date="2020-08" db="EMBL/GenBank/DDBJ databases">
        <authorList>
            <person name="Cejkova D."/>
            <person name="Kubasova T."/>
            <person name="Jahodarova E."/>
            <person name="Rychlik I."/>
        </authorList>
    </citation>
    <scope>NUCLEOTIDE SEQUENCE</scope>
    <source>
        <strain evidence="1">An836</strain>
    </source>
</reference>
<sequence>MADGGVLCFVAGGRAVADCRWETIAGMERTPRIMEVNDDVVGMVKGYVH</sequence>
<dbReference type="AlphaFoldDB" id="A0A938WY17"/>
<reference evidence="1" key="2">
    <citation type="journal article" date="2021" name="Sci. Rep.">
        <title>The distribution of antibiotic resistance genes in chicken gut microbiota commensals.</title>
        <authorList>
            <person name="Juricova H."/>
            <person name="Matiasovicova J."/>
            <person name="Kubasova T."/>
            <person name="Cejkova D."/>
            <person name="Rychlik I."/>
        </authorList>
    </citation>
    <scope>NUCLEOTIDE SEQUENCE</scope>
    <source>
        <strain evidence="1">An836</strain>
    </source>
</reference>
<proteinExistence type="predicted"/>
<evidence type="ECO:0000313" key="1">
    <source>
        <dbReference type="EMBL" id="MBM6699991.1"/>
    </source>
</evidence>
<evidence type="ECO:0000313" key="2">
    <source>
        <dbReference type="Proteomes" id="UP000718821"/>
    </source>
</evidence>
<comment type="caution">
    <text evidence="1">The sequence shown here is derived from an EMBL/GenBank/DDBJ whole genome shotgun (WGS) entry which is preliminary data.</text>
</comment>
<dbReference type="RefSeq" id="WP_204469190.1">
    <property type="nucleotide sequence ID" value="NZ_JACLYU010000012.1"/>
</dbReference>
<organism evidence="1 2">
    <name type="scientific">Bifidobacterium pullorum subsp. saeculare</name>
    <dbReference type="NCBI Taxonomy" id="78257"/>
    <lineage>
        <taxon>Bacteria</taxon>
        <taxon>Bacillati</taxon>
        <taxon>Actinomycetota</taxon>
        <taxon>Actinomycetes</taxon>
        <taxon>Bifidobacteriales</taxon>
        <taxon>Bifidobacteriaceae</taxon>
        <taxon>Bifidobacterium</taxon>
    </lineage>
</organism>
<dbReference type="EMBL" id="JACLYU010000012">
    <property type="protein sequence ID" value="MBM6699991.1"/>
    <property type="molecule type" value="Genomic_DNA"/>
</dbReference>
<name>A0A938WY17_9BIFI</name>